<keyword evidence="1" id="KW-0328">Glycosyltransferase</keyword>
<dbReference type="InterPro" id="IPR012317">
    <property type="entry name" value="Poly(ADP-ribose)pol_cat_dom"/>
</dbReference>
<dbReference type="AlphaFoldDB" id="A0A0D2ECG4"/>
<organism evidence="6 7">
    <name type="scientific">Exophiala xenobiotica</name>
    <dbReference type="NCBI Taxonomy" id="348802"/>
    <lineage>
        <taxon>Eukaryota</taxon>
        <taxon>Fungi</taxon>
        <taxon>Dikarya</taxon>
        <taxon>Ascomycota</taxon>
        <taxon>Pezizomycotina</taxon>
        <taxon>Eurotiomycetes</taxon>
        <taxon>Chaetothyriomycetidae</taxon>
        <taxon>Chaetothyriales</taxon>
        <taxon>Herpotrichiellaceae</taxon>
        <taxon>Exophiala</taxon>
    </lineage>
</organism>
<dbReference type="InterPro" id="IPR051838">
    <property type="entry name" value="ARTD_PARP"/>
</dbReference>
<name>A0A0D2ECG4_9EURO</name>
<dbReference type="SUPFAM" id="SSF56399">
    <property type="entry name" value="ADP-ribosylation"/>
    <property type="match status" value="1"/>
</dbReference>
<keyword evidence="3" id="KW-0548">Nucleotidyltransferase</keyword>
<dbReference type="HOGENOM" id="CLU_003143_1_0_1"/>
<dbReference type="GO" id="GO:0003950">
    <property type="term" value="F:NAD+ poly-ADP-ribosyltransferase activity"/>
    <property type="evidence" value="ECO:0007669"/>
    <property type="project" value="InterPro"/>
</dbReference>
<dbReference type="CDD" id="cd23802">
    <property type="entry name" value="UBCc_UBE2Q"/>
    <property type="match status" value="1"/>
</dbReference>
<dbReference type="InterPro" id="IPR016135">
    <property type="entry name" value="UBQ-conjugating_enzyme/RWD"/>
</dbReference>
<evidence type="ECO:0000256" key="3">
    <source>
        <dbReference type="ARBA" id="ARBA00022695"/>
    </source>
</evidence>
<dbReference type="PROSITE" id="PS50127">
    <property type="entry name" value="UBC_2"/>
    <property type="match status" value="1"/>
</dbReference>
<dbReference type="SUPFAM" id="SSF54495">
    <property type="entry name" value="UBC-like"/>
    <property type="match status" value="1"/>
</dbReference>
<dbReference type="InterPro" id="IPR000608">
    <property type="entry name" value="UBC"/>
</dbReference>
<evidence type="ECO:0000256" key="1">
    <source>
        <dbReference type="ARBA" id="ARBA00022676"/>
    </source>
</evidence>
<dbReference type="Gene3D" id="3.90.228.10">
    <property type="match status" value="1"/>
</dbReference>
<evidence type="ECO:0000259" key="5">
    <source>
        <dbReference type="PROSITE" id="PS50127"/>
    </source>
</evidence>
<feature type="domain" description="UBC core" evidence="5">
    <location>
        <begin position="1003"/>
        <end position="1174"/>
    </location>
</feature>
<proteinExistence type="predicted"/>
<gene>
    <name evidence="6" type="ORF">PV05_08609</name>
</gene>
<protein>
    <recommendedName>
        <fullName evidence="5">UBC core domain-containing protein</fullName>
    </recommendedName>
</protein>
<evidence type="ECO:0000256" key="4">
    <source>
        <dbReference type="ARBA" id="ARBA00023027"/>
    </source>
</evidence>
<evidence type="ECO:0000313" key="7">
    <source>
        <dbReference type="Proteomes" id="UP000054342"/>
    </source>
</evidence>
<keyword evidence="4" id="KW-0520">NAD</keyword>
<accession>A0A0D2ECG4</accession>
<dbReference type="STRING" id="348802.A0A0D2ECG4"/>
<evidence type="ECO:0000256" key="2">
    <source>
        <dbReference type="ARBA" id="ARBA00022679"/>
    </source>
</evidence>
<dbReference type="Proteomes" id="UP000054342">
    <property type="component" value="Unassembled WGS sequence"/>
</dbReference>
<keyword evidence="7" id="KW-1185">Reference proteome</keyword>
<reference evidence="6 7" key="1">
    <citation type="submission" date="2015-01" db="EMBL/GenBank/DDBJ databases">
        <title>The Genome Sequence of Exophiala xenobiotica CBS118157.</title>
        <authorList>
            <consortium name="The Broad Institute Genomics Platform"/>
            <person name="Cuomo C."/>
            <person name="de Hoog S."/>
            <person name="Gorbushina A."/>
            <person name="Stielow B."/>
            <person name="Teixiera M."/>
            <person name="Abouelleil A."/>
            <person name="Chapman S.B."/>
            <person name="Priest M."/>
            <person name="Young S.K."/>
            <person name="Wortman J."/>
            <person name="Nusbaum C."/>
            <person name="Birren B."/>
        </authorList>
    </citation>
    <scope>NUCLEOTIDE SEQUENCE [LARGE SCALE GENOMIC DNA]</scope>
    <source>
        <strain evidence="6 7">CBS 118157</strain>
    </source>
</reference>
<dbReference type="GO" id="GO:0016779">
    <property type="term" value="F:nucleotidyltransferase activity"/>
    <property type="evidence" value="ECO:0007669"/>
    <property type="project" value="UniProtKB-KW"/>
</dbReference>
<sequence>MGRRQFLRHLAEVSLPTFANIEGVHTPEEGVVSFIYCCPDQSSTPNVNIQACATSLDDYPDDNSFMLFTDDDRVDAVIPQTLQTIGAQTHGKSLSEVLSEVSQRLTAALADGNDDVDEHDTTMEDTDDGDFDFEYDSDDAGFGLADLQPVKSTVAAGSSNARKLSNHTSVSIEKIRADVRALKEAGYRVGIFGNLATSGILCVSIRVSRLGLSEEAMQAWSLRRKQYLIFLIRYVGGYCEASKITQLSDVNGRMELHVALCEHYKPPLRDVNAVFQANILQKDPDTSDVSGLLEPLFMGKPLNQFLAERFINIIKARHIYRLSWLGAEKMVEARQMFTSDTTVDNLKAYQCDDKAQKTAQLPSVVMADHMAQVSLERASLPLIAMQFVLRHFVRCTEFCLVCHCRVDDSFEALKPYVCSKPLCLYQYMTLGFGPSLEWDICSQPYVVDLLVSFCNVAASTGRVKDLPVGLNLTVPVLPHYTVPFPQYASRAITTPNPPSGRADTPPATSDSTFGCTWHADVHRLENVDDDFSPLQRLRPGEWVVTISTENRVAAHHRVKKVLPSSIELDEPVFVAFTAQNQGQQQPTTSATSSAFKKGMKANCYVYNKSFDDLTATQQQHAIVTLLSALPSIGEMCKYLKSQGRGRDGNLKSWQRISESSLNLLRWVVASNRSCILQVDQLEDDPYKNGTKAEDRVGGMEGYMQFRFAQGAPDKEKRFNDAVQAGNAATGTKYPTLFAWHGSRLANWHSIVRQGLRFDEVVNGRAFGNGVYLSPHASTSLGYSHAEHVSQTMGNTSHDWKPSMLKISSAFSLNEVVNNPGAFVSSSPHYVVSQIDWIQTRYLFVRVSSAFKFTEWNCREFYTQDPARQIRSESGKSVTIPLAAISKTRRPGNTVQMARTGSGKRTKSVVEIDQATADRQADDAESVVSDAADLAFLTQDMVDDCGTALREKAGISSPGQVSPSQGLKRRADMLAETEFVPGALDVGNIKFLEPPKDATSASTQALMRALREALSVQDKTPLAALGWYIDKNLINNMYQWIVELHSFPAKLPLATDMKAADITSIVLEMRFSNQFPFSPPFIRVIKPRFLPFAQGGGGNVTEGGAMCMEALTNNGWTAAQNIESLLLQVRMSICDEERPARLASSRSHGRREHDTYGIGEAVAAYIRACQNHGWTVPSGFDKFQRE</sequence>
<dbReference type="Pfam" id="PF00644">
    <property type="entry name" value="PARP"/>
    <property type="match status" value="1"/>
</dbReference>
<dbReference type="PANTHER" id="PTHR21328">
    <property type="entry name" value="POLY ADP-RIBOSE POLYMERASE FAMILY, MEMBER PARP"/>
    <property type="match status" value="1"/>
</dbReference>
<dbReference type="GeneID" id="25330517"/>
<dbReference type="RefSeq" id="XP_013313587.1">
    <property type="nucleotide sequence ID" value="XM_013458133.1"/>
</dbReference>
<dbReference type="Gene3D" id="3.10.110.10">
    <property type="entry name" value="Ubiquitin Conjugating Enzyme"/>
    <property type="match status" value="1"/>
</dbReference>
<dbReference type="OrthoDB" id="109543at2759"/>
<keyword evidence="2" id="KW-0808">Transferase</keyword>
<dbReference type="FunFam" id="3.10.110.10:FF:000107">
    <property type="entry name" value="Ubiquitin conjugating enzyme, putative"/>
    <property type="match status" value="1"/>
</dbReference>
<evidence type="ECO:0000313" key="6">
    <source>
        <dbReference type="EMBL" id="KIW53003.1"/>
    </source>
</evidence>
<dbReference type="EMBL" id="KN847321">
    <property type="protein sequence ID" value="KIW53003.1"/>
    <property type="molecule type" value="Genomic_DNA"/>
</dbReference>